<dbReference type="SUPFAM" id="SSF51445">
    <property type="entry name" value="(Trans)glycosidases"/>
    <property type="match status" value="1"/>
</dbReference>
<dbReference type="PROSITE" id="PS01095">
    <property type="entry name" value="GH18_1"/>
    <property type="match status" value="1"/>
</dbReference>
<evidence type="ECO:0000313" key="8">
    <source>
        <dbReference type="Proteomes" id="UP000004057"/>
    </source>
</evidence>
<dbReference type="PANTHER" id="PTHR45708">
    <property type="entry name" value="ENDOCHITINASE"/>
    <property type="match status" value="1"/>
</dbReference>
<dbReference type="Gene3D" id="3.20.20.80">
    <property type="entry name" value="Glycosidases"/>
    <property type="match status" value="1"/>
</dbReference>
<keyword evidence="3 4" id="KW-0326">Glycosidase</keyword>
<dbReference type="EMBL" id="AGBZ02000004">
    <property type="protein sequence ID" value="KAI92348.1"/>
    <property type="molecule type" value="Genomic_DNA"/>
</dbReference>
<dbReference type="Pfam" id="PF00704">
    <property type="entry name" value="Glyco_hydro_18"/>
    <property type="match status" value="1"/>
</dbReference>
<dbReference type="InterPro" id="IPR001579">
    <property type="entry name" value="Glyco_hydro_18_chit_AS"/>
</dbReference>
<reference evidence="7 8" key="1">
    <citation type="journal article" date="2012" name="J. Proteome Res.">
        <title>Application of Spiroplasma melliferum proteogenomic profiling for the discovery of virulence factors and pathogenicity mechanisms in host-associated spiroplasmas.</title>
        <authorList>
            <person name="Alexeev D."/>
            <person name="Kostrjukova E."/>
            <person name="Aliper A."/>
            <person name="Popenko A."/>
            <person name="Bazaleev N."/>
            <person name="Tyakht A."/>
            <person name="Selezneva O."/>
            <person name="Akopian T."/>
            <person name="Prichodko E."/>
            <person name="Kondratov I."/>
            <person name="Chukin M."/>
            <person name="Demina I."/>
            <person name="Galyamina M."/>
            <person name="Kamashev D."/>
            <person name="Vanyushkina A."/>
            <person name="Ladygina V."/>
            <person name="Levitskii S."/>
            <person name="Lazarev V."/>
            <person name="Govorun V."/>
        </authorList>
    </citation>
    <scope>NUCLEOTIDE SEQUENCE [LARGE SCALE GENOMIC DNA]</scope>
    <source>
        <strain evidence="7 8">KC3</strain>
    </source>
</reference>
<organism evidence="7 8">
    <name type="scientific">Spiroplasma melliferum KC3</name>
    <dbReference type="NCBI Taxonomy" id="570509"/>
    <lineage>
        <taxon>Bacteria</taxon>
        <taxon>Bacillati</taxon>
        <taxon>Mycoplasmatota</taxon>
        <taxon>Mollicutes</taxon>
        <taxon>Entomoplasmatales</taxon>
        <taxon>Spiroplasmataceae</taxon>
        <taxon>Spiroplasma</taxon>
    </lineage>
</organism>
<dbReference type="GO" id="GO:0005975">
    <property type="term" value="P:carbohydrate metabolic process"/>
    <property type="evidence" value="ECO:0007669"/>
    <property type="project" value="InterPro"/>
</dbReference>
<evidence type="ECO:0000256" key="5">
    <source>
        <dbReference type="RuleBase" id="RU004453"/>
    </source>
</evidence>
<dbReference type="AlphaFoldDB" id="A0AAI9X0R7"/>
<comment type="caution">
    <text evidence="7">The sequence shown here is derived from an EMBL/GenBank/DDBJ whole genome shotgun (WGS) entry which is preliminary data.</text>
</comment>
<keyword evidence="2 4" id="KW-0378">Hydrolase</keyword>
<feature type="domain" description="GH18" evidence="6">
    <location>
        <begin position="1"/>
        <end position="255"/>
    </location>
</feature>
<comment type="similarity">
    <text evidence="5">Belongs to the glycosyl hydrolase 18 family.</text>
</comment>
<gene>
    <name evidence="7" type="ORF">SPM_006470</name>
</gene>
<evidence type="ECO:0000259" key="6">
    <source>
        <dbReference type="PROSITE" id="PS51910"/>
    </source>
</evidence>
<evidence type="ECO:0000256" key="3">
    <source>
        <dbReference type="ARBA" id="ARBA00023295"/>
    </source>
</evidence>
<evidence type="ECO:0000313" key="7">
    <source>
        <dbReference type="EMBL" id="KAI92348.1"/>
    </source>
</evidence>
<dbReference type="InterPro" id="IPR050542">
    <property type="entry name" value="Glycosyl_Hydrlase18_Chitinase"/>
</dbReference>
<proteinExistence type="inferred from homology"/>
<sequence>MPLVATHPEMTQEQKDAFFANEIKQLHQQNRKVMLSLGGADAHIVLTKKQEDAFVAEILRLVKKFGFDGVDIDLEQQAITAGDNQTVIPNALIKVKKILAEQNREFYISMAPEFPYLRTYAGAASYIPYLKALESKYDFIHPQFYNQAGDGINVQEEDRQELKIDLYWLPQNNEKLKGEFLYLITKYIIEGKDNFYQIPANKLLFGLPANDDAAANGQIKVGDMKKATKYLNNKGLKLKGMMTWSINWDKNTDWN</sequence>
<evidence type="ECO:0000256" key="4">
    <source>
        <dbReference type="RuleBase" id="RU000489"/>
    </source>
</evidence>
<dbReference type="RefSeq" id="WP_004028741.1">
    <property type="nucleotide sequence ID" value="NZ_AGBZ02000004.1"/>
</dbReference>
<dbReference type="EC" id="3.2.1.14" evidence="1"/>
<accession>A0AAI9X0R7</accession>
<dbReference type="GO" id="GO:0008843">
    <property type="term" value="F:endochitinase activity"/>
    <property type="evidence" value="ECO:0007669"/>
    <property type="project" value="UniProtKB-EC"/>
</dbReference>
<dbReference type="Proteomes" id="UP000004057">
    <property type="component" value="Unassembled WGS sequence"/>
</dbReference>
<dbReference type="InterPro" id="IPR017853">
    <property type="entry name" value="GH"/>
</dbReference>
<evidence type="ECO:0000256" key="2">
    <source>
        <dbReference type="ARBA" id="ARBA00022801"/>
    </source>
</evidence>
<dbReference type="PANTHER" id="PTHR45708:SF49">
    <property type="entry name" value="ENDOCHITINASE"/>
    <property type="match status" value="1"/>
</dbReference>
<evidence type="ECO:0000256" key="1">
    <source>
        <dbReference type="ARBA" id="ARBA00012729"/>
    </source>
</evidence>
<dbReference type="PROSITE" id="PS51910">
    <property type="entry name" value="GH18_2"/>
    <property type="match status" value="1"/>
</dbReference>
<name>A0AAI9X0R7_SPIME</name>
<dbReference type="InterPro" id="IPR001223">
    <property type="entry name" value="Glyco_hydro18_cat"/>
</dbReference>
<protein>
    <recommendedName>
        <fullName evidence="1">chitinase</fullName>
        <ecNumber evidence="1">3.2.1.14</ecNumber>
    </recommendedName>
</protein>